<dbReference type="PANTHER" id="PTHR35008:SF9">
    <property type="entry name" value="CYTOCHROME C DOMAIN-CONTAINING PROTEIN"/>
    <property type="match status" value="1"/>
</dbReference>
<dbReference type="SUPFAM" id="SSF46626">
    <property type="entry name" value="Cytochrome c"/>
    <property type="match status" value="2"/>
</dbReference>
<dbReference type="EMBL" id="NEVS01000004">
    <property type="protein sequence ID" value="OZI62870.1"/>
    <property type="molecule type" value="Genomic_DNA"/>
</dbReference>
<gene>
    <name evidence="6" type="ORF">CAL28_27475</name>
</gene>
<dbReference type="RefSeq" id="WP_094844145.1">
    <property type="nucleotide sequence ID" value="NZ_NEVS01000004.1"/>
</dbReference>
<dbReference type="InterPro" id="IPR009056">
    <property type="entry name" value="Cyt_c-like_dom"/>
</dbReference>
<dbReference type="InterPro" id="IPR036909">
    <property type="entry name" value="Cyt_c-like_dom_sf"/>
</dbReference>
<dbReference type="AlphaFoldDB" id="A0A261UNL6"/>
<keyword evidence="7" id="KW-1185">Reference proteome</keyword>
<dbReference type="GO" id="GO:0020037">
    <property type="term" value="F:heme binding"/>
    <property type="evidence" value="ECO:0007669"/>
    <property type="project" value="InterPro"/>
</dbReference>
<dbReference type="PANTHER" id="PTHR35008">
    <property type="entry name" value="BLL4482 PROTEIN-RELATED"/>
    <property type="match status" value="1"/>
</dbReference>
<dbReference type="Proteomes" id="UP000215767">
    <property type="component" value="Unassembled WGS sequence"/>
</dbReference>
<dbReference type="InterPro" id="IPR051459">
    <property type="entry name" value="Cytochrome_c-type_DH"/>
</dbReference>
<dbReference type="Pfam" id="PF13442">
    <property type="entry name" value="Cytochrome_CBB3"/>
    <property type="match status" value="1"/>
</dbReference>
<protein>
    <submittedName>
        <fullName evidence="6">Cytochrome C</fullName>
    </submittedName>
</protein>
<evidence type="ECO:0000313" key="7">
    <source>
        <dbReference type="Proteomes" id="UP000215767"/>
    </source>
</evidence>
<reference evidence="7" key="1">
    <citation type="submission" date="2017-05" db="EMBL/GenBank/DDBJ databases">
        <title>Complete and WGS of Bordetella genogroups.</title>
        <authorList>
            <person name="Spilker T."/>
            <person name="Lipuma J."/>
        </authorList>
    </citation>
    <scope>NUCLEOTIDE SEQUENCE [LARGE SCALE GENOMIC DNA]</scope>
    <source>
        <strain evidence="7">AU8856</strain>
    </source>
</reference>
<keyword evidence="3 4" id="KW-0408">Iron</keyword>
<dbReference type="PROSITE" id="PS51007">
    <property type="entry name" value="CYTC"/>
    <property type="match status" value="2"/>
</dbReference>
<dbReference type="Pfam" id="PF21342">
    <property type="entry name" value="SoxA-TsdA_cyt-c"/>
    <property type="match status" value="1"/>
</dbReference>
<evidence type="ECO:0000256" key="3">
    <source>
        <dbReference type="ARBA" id="ARBA00023004"/>
    </source>
</evidence>
<sequence>MSDTAPADREARGAYRPSFARIVAAAVLALPLAALAAGKAPVFQPPPESAIPDNEFGKVVREGERIFMNTPGRAAQYVGNNLNCASCHLDAGRRPDSAPMWAAYVVYPAYRSKNKHVNTLAERIQGCFMYSMNGKAPPQDDPIMTALQTYMFWLASEAPTGVKLSGQGYPKLPQPALKADYLRGQEVYGQNCALCHGANGEGRKTQDGRWVFPALWGADSFNWGAGMHQLGNAAGFIKANMPLGQGGLLSVQEAWDVAYFMNAHERPQDPRYRGDVAETRRKYHDDSDSLYGLEVNGQLLGAHAPPAGGRLRGATP</sequence>
<dbReference type="Gene3D" id="1.10.760.10">
    <property type="entry name" value="Cytochrome c-like domain"/>
    <property type="match status" value="2"/>
</dbReference>
<name>A0A261UNL6_9BORD</name>
<feature type="domain" description="Cytochrome c" evidence="5">
    <location>
        <begin position="58"/>
        <end position="186"/>
    </location>
</feature>
<dbReference type="GO" id="GO:0009055">
    <property type="term" value="F:electron transfer activity"/>
    <property type="evidence" value="ECO:0007669"/>
    <property type="project" value="InterPro"/>
</dbReference>
<dbReference type="GO" id="GO:0046872">
    <property type="term" value="F:metal ion binding"/>
    <property type="evidence" value="ECO:0007669"/>
    <property type="project" value="UniProtKB-KW"/>
</dbReference>
<keyword evidence="2 4" id="KW-0479">Metal-binding</keyword>
<proteinExistence type="predicted"/>
<evidence type="ECO:0000256" key="2">
    <source>
        <dbReference type="ARBA" id="ARBA00022723"/>
    </source>
</evidence>
<keyword evidence="1 4" id="KW-0349">Heme</keyword>
<feature type="domain" description="Cytochrome c" evidence="5">
    <location>
        <begin position="179"/>
        <end position="265"/>
    </location>
</feature>
<evidence type="ECO:0000256" key="1">
    <source>
        <dbReference type="ARBA" id="ARBA00022617"/>
    </source>
</evidence>
<evidence type="ECO:0000259" key="5">
    <source>
        <dbReference type="PROSITE" id="PS51007"/>
    </source>
</evidence>
<dbReference type="OrthoDB" id="9808312at2"/>
<comment type="caution">
    <text evidence="6">The sequence shown here is derived from an EMBL/GenBank/DDBJ whole genome shotgun (WGS) entry which is preliminary data.</text>
</comment>
<organism evidence="6 7">
    <name type="scientific">Bordetella genomosp. 11</name>
    <dbReference type="NCBI Taxonomy" id="1416808"/>
    <lineage>
        <taxon>Bacteria</taxon>
        <taxon>Pseudomonadati</taxon>
        <taxon>Pseudomonadota</taxon>
        <taxon>Betaproteobacteria</taxon>
        <taxon>Burkholderiales</taxon>
        <taxon>Alcaligenaceae</taxon>
        <taxon>Bordetella</taxon>
    </lineage>
</organism>
<evidence type="ECO:0000313" key="6">
    <source>
        <dbReference type="EMBL" id="OZI62870.1"/>
    </source>
</evidence>
<evidence type="ECO:0000256" key="4">
    <source>
        <dbReference type="PROSITE-ProRule" id="PRU00433"/>
    </source>
</evidence>
<accession>A0A261UNL6</accession>